<organism evidence="2 3">
    <name type="scientific">Sordaria brevicollis</name>
    <dbReference type="NCBI Taxonomy" id="83679"/>
    <lineage>
        <taxon>Eukaryota</taxon>
        <taxon>Fungi</taxon>
        <taxon>Dikarya</taxon>
        <taxon>Ascomycota</taxon>
        <taxon>Pezizomycotina</taxon>
        <taxon>Sordariomycetes</taxon>
        <taxon>Sordariomycetidae</taxon>
        <taxon>Sordariales</taxon>
        <taxon>Sordariaceae</taxon>
        <taxon>Sordaria</taxon>
    </lineage>
</organism>
<dbReference type="SUPFAM" id="SSF50249">
    <property type="entry name" value="Nucleic acid-binding proteins"/>
    <property type="match status" value="2"/>
</dbReference>
<feature type="compositionally biased region" description="Polar residues" evidence="1">
    <location>
        <begin position="30"/>
        <end position="40"/>
    </location>
</feature>
<dbReference type="CDD" id="cd04475">
    <property type="entry name" value="RPA1_DBD_B"/>
    <property type="match status" value="1"/>
</dbReference>
<dbReference type="GO" id="GO:0008310">
    <property type="term" value="F:single-stranded DNA 3'-5' DNA exonuclease activity"/>
    <property type="evidence" value="ECO:0007669"/>
    <property type="project" value="TreeGrafter"/>
</dbReference>
<dbReference type="Gene3D" id="2.40.50.140">
    <property type="entry name" value="Nucleic acid-binding proteins"/>
    <property type="match status" value="2"/>
</dbReference>
<dbReference type="PANTHER" id="PTHR21166:SF2">
    <property type="entry name" value="CELL DIVISION CONTROL PROTEIN 24 OB DOMAIN-CONTAINING PROTEIN-RELATED"/>
    <property type="match status" value="1"/>
</dbReference>
<feature type="compositionally biased region" description="Low complexity" evidence="1">
    <location>
        <begin position="20"/>
        <end position="29"/>
    </location>
</feature>
<dbReference type="GO" id="GO:0000712">
    <property type="term" value="P:resolution of meiotic recombination intermediates"/>
    <property type="evidence" value="ECO:0007669"/>
    <property type="project" value="TreeGrafter"/>
</dbReference>
<evidence type="ECO:0008006" key="4">
    <source>
        <dbReference type="Google" id="ProtNLM"/>
    </source>
</evidence>
<name>A0AAE0UG79_SORBR</name>
<reference evidence="2" key="1">
    <citation type="journal article" date="2023" name="Mol. Phylogenet. Evol.">
        <title>Genome-scale phylogeny and comparative genomics of the fungal order Sordariales.</title>
        <authorList>
            <person name="Hensen N."/>
            <person name="Bonometti L."/>
            <person name="Westerberg I."/>
            <person name="Brannstrom I.O."/>
            <person name="Guillou S."/>
            <person name="Cros-Aarteil S."/>
            <person name="Calhoun S."/>
            <person name="Haridas S."/>
            <person name="Kuo A."/>
            <person name="Mondo S."/>
            <person name="Pangilinan J."/>
            <person name="Riley R."/>
            <person name="LaButti K."/>
            <person name="Andreopoulos B."/>
            <person name="Lipzen A."/>
            <person name="Chen C."/>
            <person name="Yan M."/>
            <person name="Daum C."/>
            <person name="Ng V."/>
            <person name="Clum A."/>
            <person name="Steindorff A."/>
            <person name="Ohm R.A."/>
            <person name="Martin F."/>
            <person name="Silar P."/>
            <person name="Natvig D.O."/>
            <person name="Lalanne C."/>
            <person name="Gautier V."/>
            <person name="Ament-Velasquez S.L."/>
            <person name="Kruys A."/>
            <person name="Hutchinson M.I."/>
            <person name="Powell A.J."/>
            <person name="Barry K."/>
            <person name="Miller A.N."/>
            <person name="Grigoriev I.V."/>
            <person name="Debuchy R."/>
            <person name="Gladieux P."/>
            <person name="Hiltunen Thoren M."/>
            <person name="Johannesson H."/>
        </authorList>
    </citation>
    <scope>NUCLEOTIDE SEQUENCE</scope>
    <source>
        <strain evidence="2">FGSC 1904</strain>
    </source>
</reference>
<dbReference type="EMBL" id="JAUTDP010000001">
    <property type="protein sequence ID" value="KAK3403012.1"/>
    <property type="molecule type" value="Genomic_DNA"/>
</dbReference>
<dbReference type="InterPro" id="IPR012340">
    <property type="entry name" value="NA-bd_OB-fold"/>
</dbReference>
<evidence type="ECO:0000256" key="1">
    <source>
        <dbReference type="SAM" id="MobiDB-lite"/>
    </source>
</evidence>
<accession>A0AAE0UG79</accession>
<dbReference type="InterPro" id="IPR052469">
    <property type="entry name" value="MEIOB"/>
</dbReference>
<feature type="region of interest" description="Disordered" evidence="1">
    <location>
        <begin position="20"/>
        <end position="47"/>
    </location>
</feature>
<evidence type="ECO:0000313" key="2">
    <source>
        <dbReference type="EMBL" id="KAK3403012.1"/>
    </source>
</evidence>
<dbReference type="AlphaFoldDB" id="A0AAE0UG79"/>
<evidence type="ECO:0000313" key="3">
    <source>
        <dbReference type="Proteomes" id="UP001281003"/>
    </source>
</evidence>
<sequence length="561" mass="62527">MVIPPIQSFYQKEFSASSDSSRTLSATSTPGSNPAGTNRAPSMETWRPQGTYQRVRISELQPGTGKVRFMGRLVTIIAARADYQPKALSPLQAGTHFLVVKDDTGVIAIKLLGTQSDIPNLQLGKLVTVWTSYVSEYTMAEAIQVPFVSMVVTVHPGPASQSCIKFHQDDWKSEENSLCRIPLEYDPSSTCSQMPGLITLKAFMKGTQTKEKRGDDDLTRVLVCISSVGPRKTLKSNNKSGTLELVEVHVCDETQHCVLKLWNDQITSARTWAAGQTILLITNPKFYPRKKANENPGLGIAMNSIVDVDPEFLDAHWLRRMAENQTKRERVCMPFPDGAWDIEDAINGPNRVLYTLADVDEKVREDVNVVFTGKLNIIILGVTICESQRQNRLCCFECCNFPMYSNQSSATCKNCHKHCELTINPKVIGPVADETGCITPGKLIWSNRAWFELLSCGRRGFGCVDAFEDQEEEQLAVNAMSTGSPSANDDILGTGTDLHESREEIDGAVPQTHYRDNWKQLIGVDSMALRDLEERLLYSRVTLTFGWFSEVKRLCVLGVEW</sequence>
<proteinExistence type="predicted"/>
<comment type="caution">
    <text evidence="2">The sequence shown here is derived from an EMBL/GenBank/DDBJ whole genome shotgun (WGS) entry which is preliminary data.</text>
</comment>
<dbReference type="GO" id="GO:0003697">
    <property type="term" value="F:single-stranded DNA binding"/>
    <property type="evidence" value="ECO:0007669"/>
    <property type="project" value="TreeGrafter"/>
</dbReference>
<gene>
    <name evidence="2" type="ORF">B0T20DRAFT_474813</name>
</gene>
<keyword evidence="3" id="KW-1185">Reference proteome</keyword>
<protein>
    <recommendedName>
        <fullName evidence="4">Replication protein A OB domain-containing protein</fullName>
    </recommendedName>
</protein>
<dbReference type="Proteomes" id="UP001281003">
    <property type="component" value="Unassembled WGS sequence"/>
</dbReference>
<reference evidence="2" key="2">
    <citation type="submission" date="2023-07" db="EMBL/GenBank/DDBJ databases">
        <authorList>
            <consortium name="Lawrence Berkeley National Laboratory"/>
            <person name="Haridas S."/>
            <person name="Hensen N."/>
            <person name="Bonometti L."/>
            <person name="Westerberg I."/>
            <person name="Brannstrom I.O."/>
            <person name="Guillou S."/>
            <person name="Cros-Aarteil S."/>
            <person name="Calhoun S."/>
            <person name="Kuo A."/>
            <person name="Mondo S."/>
            <person name="Pangilinan J."/>
            <person name="Riley R."/>
            <person name="LaButti K."/>
            <person name="Andreopoulos B."/>
            <person name="Lipzen A."/>
            <person name="Chen C."/>
            <person name="Yanf M."/>
            <person name="Daum C."/>
            <person name="Ng V."/>
            <person name="Clum A."/>
            <person name="Steindorff A."/>
            <person name="Ohm R."/>
            <person name="Martin F."/>
            <person name="Silar P."/>
            <person name="Natvig D."/>
            <person name="Lalanne C."/>
            <person name="Gautier V."/>
            <person name="Ament-velasquez S.L."/>
            <person name="Kruys A."/>
            <person name="Hutchinson M.I."/>
            <person name="Powell A.J."/>
            <person name="Barry K."/>
            <person name="Miller A.N."/>
            <person name="Grigoriev I.V."/>
            <person name="Debuchy R."/>
            <person name="Gladieux P."/>
            <person name="Thoren M.H."/>
            <person name="Johannesson H."/>
        </authorList>
    </citation>
    <scope>NUCLEOTIDE SEQUENCE</scope>
    <source>
        <strain evidence="2">FGSC 1904</strain>
    </source>
</reference>
<dbReference type="PANTHER" id="PTHR21166">
    <property type="entry name" value="CELL DIVISION CONTROL PROTEIN 24 OB DOMAIN-CONTAINING PROTEIN-RELATED"/>
    <property type="match status" value="1"/>
</dbReference>